<evidence type="ECO:0000313" key="2">
    <source>
        <dbReference type="Proteomes" id="UP000499080"/>
    </source>
</evidence>
<organism evidence="1 2">
    <name type="scientific">Araneus ventricosus</name>
    <name type="common">Orbweaver spider</name>
    <name type="synonym">Epeira ventricosa</name>
    <dbReference type="NCBI Taxonomy" id="182803"/>
    <lineage>
        <taxon>Eukaryota</taxon>
        <taxon>Metazoa</taxon>
        <taxon>Ecdysozoa</taxon>
        <taxon>Arthropoda</taxon>
        <taxon>Chelicerata</taxon>
        <taxon>Arachnida</taxon>
        <taxon>Araneae</taxon>
        <taxon>Araneomorphae</taxon>
        <taxon>Entelegynae</taxon>
        <taxon>Araneoidea</taxon>
        <taxon>Araneidae</taxon>
        <taxon>Araneus</taxon>
    </lineage>
</organism>
<dbReference type="Proteomes" id="UP000499080">
    <property type="component" value="Unassembled WGS sequence"/>
</dbReference>
<protein>
    <submittedName>
        <fullName evidence="1">Uncharacterized protein</fullName>
    </submittedName>
</protein>
<evidence type="ECO:0000313" key="1">
    <source>
        <dbReference type="EMBL" id="GBO45085.1"/>
    </source>
</evidence>
<reference evidence="1 2" key="1">
    <citation type="journal article" date="2019" name="Sci. Rep.">
        <title>Orb-weaving spider Araneus ventricosus genome elucidates the spidroin gene catalogue.</title>
        <authorList>
            <person name="Kono N."/>
            <person name="Nakamura H."/>
            <person name="Ohtoshi R."/>
            <person name="Moran D.A.P."/>
            <person name="Shinohara A."/>
            <person name="Yoshida Y."/>
            <person name="Fujiwara M."/>
            <person name="Mori M."/>
            <person name="Tomita M."/>
            <person name="Arakawa K."/>
        </authorList>
    </citation>
    <scope>NUCLEOTIDE SEQUENCE [LARGE SCALE GENOMIC DNA]</scope>
</reference>
<keyword evidence="2" id="KW-1185">Reference proteome</keyword>
<accession>A0A4Y2X5T3</accession>
<sequence>MFEEFQIAVITTESCQPNLVDSNRVIVNLVDVSALCSVVLYPWRSQPSPPGGVASAPPPRAASAPLLLSLPVSAPHCSLASAPPEESTSAPLEEACIAPLW</sequence>
<comment type="caution">
    <text evidence="1">The sequence shown here is derived from an EMBL/GenBank/DDBJ whole genome shotgun (WGS) entry which is preliminary data.</text>
</comment>
<dbReference type="EMBL" id="BGPR01072089">
    <property type="protein sequence ID" value="GBO45085.1"/>
    <property type="molecule type" value="Genomic_DNA"/>
</dbReference>
<gene>
    <name evidence="1" type="ORF">AVEN_111273_1</name>
</gene>
<proteinExistence type="predicted"/>
<dbReference type="AlphaFoldDB" id="A0A4Y2X5T3"/>
<name>A0A4Y2X5T3_ARAVE</name>